<protein>
    <submittedName>
        <fullName evidence="3">Uncharacterized protein</fullName>
    </submittedName>
</protein>
<evidence type="ECO:0000313" key="2">
    <source>
        <dbReference type="EMBL" id="KZA14005.1"/>
    </source>
</evidence>
<keyword evidence="1" id="KW-0472">Membrane</keyword>
<keyword evidence="6" id="KW-0614">Plasmid</keyword>
<evidence type="ECO:0000256" key="1">
    <source>
        <dbReference type="SAM" id="Phobius"/>
    </source>
</evidence>
<evidence type="ECO:0000313" key="9">
    <source>
        <dbReference type="Proteomes" id="UP000197394"/>
    </source>
</evidence>
<dbReference type="AlphaFoldDB" id="A0A090C2N2"/>
<evidence type="ECO:0000313" key="11">
    <source>
        <dbReference type="Proteomes" id="UP000268239"/>
    </source>
</evidence>
<dbReference type="EMBL" id="CP072271">
    <property type="protein sequence ID" value="QTK45573.1"/>
    <property type="molecule type" value="Genomic_DNA"/>
</dbReference>
<feature type="transmembrane region" description="Helical" evidence="1">
    <location>
        <begin position="42"/>
        <end position="63"/>
    </location>
</feature>
<dbReference type="Proteomes" id="UP000268239">
    <property type="component" value="Unassembled WGS sequence"/>
</dbReference>
<evidence type="ECO:0000313" key="5">
    <source>
        <dbReference type="EMBL" id="PHQ01531.1"/>
    </source>
</evidence>
<proteinExistence type="predicted"/>
<dbReference type="EMBL" id="NXDV01000016">
    <property type="protein sequence ID" value="PHQ01531.1"/>
    <property type="molecule type" value="Genomic_DNA"/>
</dbReference>
<reference evidence="6" key="6">
    <citation type="submission" date="2021-03" db="EMBL/GenBank/DDBJ databases">
        <title>Complete genome sequencing of Acinetobacter baumannii.</title>
        <authorList>
            <person name="Yadav B."/>
            <person name="Makwana N."/>
            <person name="Kharat A.S."/>
            <person name="Veeraraghavan B."/>
            <person name="Vijayakumar S."/>
            <person name="Priya M."/>
        </authorList>
    </citation>
    <scope>NUCLEOTIDE SEQUENCE</scope>
    <source>
        <strain evidence="6">KSK6</strain>
        <plasmid evidence="6">p1KSK6</plasmid>
    </source>
</reference>
<dbReference type="EMBL" id="JAAGTY010000015">
    <property type="protein sequence ID" value="NDW42211.1"/>
    <property type="molecule type" value="Genomic_DNA"/>
</dbReference>
<gene>
    <name evidence="4" type="ORF">CBE85_17450</name>
    <name evidence="5" type="ORF">CPI82_16925</name>
    <name evidence="7" type="ORF">EJ062_16905</name>
    <name evidence="3" type="ORF">G3N53_14130</name>
    <name evidence="6" type="ORF">J6E47_20570</name>
    <name evidence="2" type="ORF">LV35_02996</name>
</gene>
<dbReference type="Proteomes" id="UP000223291">
    <property type="component" value="Unassembled WGS sequence"/>
</dbReference>
<dbReference type="EMBL" id="NGKM01000024">
    <property type="protein sequence ID" value="OWK65287.1"/>
    <property type="molecule type" value="Genomic_DNA"/>
</dbReference>
<dbReference type="EMBL" id="RXLU01000116">
    <property type="protein sequence ID" value="RTQ71101.1"/>
    <property type="molecule type" value="Genomic_DNA"/>
</dbReference>
<reference evidence="3 12" key="5">
    <citation type="submission" date="2020-02" db="EMBL/GenBank/DDBJ databases">
        <title>Whole genome shot-gun sequencing of clinical Carbapenem resistant A. baumannii.</title>
        <authorList>
            <person name="Veeraraghavan B."/>
            <person name="Mathur P."/>
            <person name="Vijayakumar S."/>
            <person name="Vasudevan K."/>
            <person name="Lincy M."/>
            <person name="Kirubananthan A."/>
        </authorList>
    </citation>
    <scope>NUCLEOTIDE SEQUENCE [LARGE SCALE GENOMIC DNA]</scope>
    <source>
        <strain evidence="3 12">SP816</strain>
    </source>
</reference>
<dbReference type="Proteomes" id="UP000197394">
    <property type="component" value="Unassembled WGS sequence"/>
</dbReference>
<keyword evidence="1" id="KW-1133">Transmembrane helix</keyword>
<evidence type="ECO:0000313" key="7">
    <source>
        <dbReference type="EMBL" id="RTQ71101.1"/>
    </source>
</evidence>
<evidence type="ECO:0000313" key="4">
    <source>
        <dbReference type="EMBL" id="OWK65287.1"/>
    </source>
</evidence>
<feature type="transmembrane region" description="Helical" evidence="1">
    <location>
        <begin position="13"/>
        <end position="35"/>
    </location>
</feature>
<evidence type="ECO:0000313" key="3">
    <source>
        <dbReference type="EMBL" id="NDW42211.1"/>
    </source>
</evidence>
<dbReference type="Proteomes" id="UP000664966">
    <property type="component" value="Plasmid p1KSK6"/>
</dbReference>
<reference evidence="4 9" key="2">
    <citation type="submission" date="2017-05" db="EMBL/GenBank/DDBJ databases">
        <title>Draft genome sequence of MDR A. baumannii AB360.</title>
        <authorList>
            <person name="Wareham D.W."/>
            <person name="Bean D.C."/>
        </authorList>
    </citation>
    <scope>NUCLEOTIDE SEQUENCE [LARGE SCALE GENOMIC DNA]</scope>
    <source>
        <strain evidence="4 9">AB360</strain>
    </source>
</reference>
<geneLocation type="plasmid" evidence="6 13">
    <name>p1KSK6</name>
</geneLocation>
<reference evidence="5 10" key="3">
    <citation type="submission" date="2017-09" db="EMBL/GenBank/DDBJ databases">
        <title>Draft genome of Acinetobacter baumannii strain I43, a mercury resistant bacteria.</title>
        <authorList>
            <person name="Siqueira K.A."/>
            <person name="Mello I.S."/>
            <person name="Mendes T.A."/>
            <person name="Soares M.A."/>
        </authorList>
    </citation>
    <scope>NUCLEOTIDE SEQUENCE [LARGE SCALE GENOMIC DNA]</scope>
    <source>
        <strain evidence="5 10">I43</strain>
    </source>
</reference>
<dbReference type="Proteomes" id="UP000076296">
    <property type="component" value="Unassembled WGS sequence"/>
</dbReference>
<sequence>MLVVFLELFYREWWIQVLVCILLAKIIADLLSVYFKKPLKSLVIPFTAIVYFTFIFTPLPSVVQQELKKDLVFLKFNKVKTNGMINRIIYICDDKSQGGYIKGFQYEEIKDAYLRDIDRHSEKDGAYLSPVKNAEADPIYKDSQDLCEAAWMLNKYKADHQIFPE</sequence>
<reference evidence="2 8" key="1">
    <citation type="submission" date="2016-01" db="EMBL/GenBank/DDBJ databases">
        <title>Draft sequences of Acinetobacter baumannii isolates from wounded military personnel.</title>
        <authorList>
            <person name="Arivett B.A."/>
            <person name="Fiester S.E."/>
            <person name="Ream D.C."/>
            <person name="Actis L.A."/>
        </authorList>
    </citation>
    <scope>NUCLEOTIDE SEQUENCE [LARGE SCALE GENOMIC DNA]</scope>
    <source>
        <strain evidence="2 8">AB2828</strain>
    </source>
</reference>
<reference evidence="7 11" key="4">
    <citation type="submission" date="2018-12" db="EMBL/GenBank/DDBJ databases">
        <title>Draft Genome Sequences Human Pathogenic Acinetobacter baumannii Strains.</title>
        <authorList>
            <person name="Madhi M."/>
            <person name="Ronco T."/>
            <person name="Olsen R.H."/>
            <person name="Hassani A."/>
        </authorList>
    </citation>
    <scope>NUCLEOTIDE SEQUENCE [LARGE SCALE GENOMIC DNA]</scope>
    <source>
        <strain evidence="7 11">AB3</strain>
    </source>
</reference>
<evidence type="ECO:0000313" key="13">
    <source>
        <dbReference type="Proteomes" id="UP000664966"/>
    </source>
</evidence>
<keyword evidence="1" id="KW-0812">Transmembrane</keyword>
<organism evidence="3 12">
    <name type="scientific">Acinetobacter baumannii</name>
    <dbReference type="NCBI Taxonomy" id="470"/>
    <lineage>
        <taxon>Bacteria</taxon>
        <taxon>Pseudomonadati</taxon>
        <taxon>Pseudomonadota</taxon>
        <taxon>Gammaproteobacteria</taxon>
        <taxon>Moraxellales</taxon>
        <taxon>Moraxellaceae</taxon>
        <taxon>Acinetobacter</taxon>
        <taxon>Acinetobacter calcoaceticus/baumannii complex</taxon>
    </lineage>
</organism>
<dbReference type="EMBL" id="LRDT01000038">
    <property type="protein sequence ID" value="KZA14005.1"/>
    <property type="molecule type" value="Genomic_DNA"/>
</dbReference>
<dbReference type="Proteomes" id="UP000470018">
    <property type="component" value="Unassembled WGS sequence"/>
</dbReference>
<evidence type="ECO:0000313" key="8">
    <source>
        <dbReference type="Proteomes" id="UP000076296"/>
    </source>
</evidence>
<evidence type="ECO:0000313" key="6">
    <source>
        <dbReference type="EMBL" id="QTK45573.1"/>
    </source>
</evidence>
<evidence type="ECO:0000313" key="10">
    <source>
        <dbReference type="Proteomes" id="UP000223291"/>
    </source>
</evidence>
<dbReference type="RefSeq" id="WP_000961970.1">
    <property type="nucleotide sequence ID" value="NZ_AP014650.1"/>
</dbReference>
<evidence type="ECO:0000313" key="12">
    <source>
        <dbReference type="Proteomes" id="UP000470018"/>
    </source>
</evidence>
<name>A0A090C2N2_ACIBA</name>
<accession>A0A090C2N2</accession>